<evidence type="ECO:0000313" key="2">
    <source>
        <dbReference type="EMBL" id="PBJ94731.1"/>
    </source>
</evidence>
<keyword evidence="1" id="KW-0175">Coiled coil</keyword>
<protein>
    <submittedName>
        <fullName evidence="2">Lysis protein</fullName>
    </submittedName>
</protein>
<organism evidence="2 3">
    <name type="scientific">Pseudomonas plecoglossicida</name>
    <dbReference type="NCBI Taxonomy" id="70775"/>
    <lineage>
        <taxon>Bacteria</taxon>
        <taxon>Pseudomonadati</taxon>
        <taxon>Pseudomonadota</taxon>
        <taxon>Gammaproteobacteria</taxon>
        <taxon>Pseudomonadales</taxon>
        <taxon>Pseudomonadaceae</taxon>
        <taxon>Pseudomonas</taxon>
    </lineage>
</organism>
<evidence type="ECO:0000313" key="3">
    <source>
        <dbReference type="Proteomes" id="UP000218102"/>
    </source>
</evidence>
<dbReference type="Proteomes" id="UP000218102">
    <property type="component" value="Unassembled WGS sequence"/>
</dbReference>
<evidence type="ECO:0000256" key="1">
    <source>
        <dbReference type="SAM" id="Coils"/>
    </source>
</evidence>
<dbReference type="RefSeq" id="WP_096010151.1">
    <property type="nucleotide sequence ID" value="NZ_NTME01000013.1"/>
</dbReference>
<proteinExistence type="predicted"/>
<feature type="coiled-coil region" evidence="1">
    <location>
        <begin position="52"/>
        <end position="96"/>
    </location>
</feature>
<dbReference type="EMBL" id="NTME01000013">
    <property type="protein sequence ID" value="PBJ94731.1"/>
    <property type="molecule type" value="Genomic_DNA"/>
</dbReference>
<accession>A0A2A3M4N1</accession>
<sequence length="202" mass="21365">MLDRLSTPLPSGLVLGLLACLVSAAASAGIAYGFGFRHAEALGKTDLAELKQAHADQRAAATEENLNRLQQQIDRANQVDQVLQKTKQQLAEAQDLLKERIPNVTTVYLPAPAAKPAPIPHCVFTAGWVRDFNLALGGAPLPSASGGTNASLHDAAAWPAPGAAQELLESGVTPADILAFAQDYGRWALGIRAQLIAFQRKD</sequence>
<dbReference type="PROSITE" id="PS51257">
    <property type="entry name" value="PROKAR_LIPOPROTEIN"/>
    <property type="match status" value="1"/>
</dbReference>
<gene>
    <name evidence="2" type="ORF">CMV24_14845</name>
</gene>
<comment type="caution">
    <text evidence="2">The sequence shown here is derived from an EMBL/GenBank/DDBJ whole genome shotgun (WGS) entry which is preliminary data.</text>
</comment>
<reference evidence="2 3" key="1">
    <citation type="submission" date="2017-09" db="EMBL/GenBank/DDBJ databases">
        <authorList>
            <person name="Ehlers B."/>
            <person name="Leendertz F.H."/>
        </authorList>
    </citation>
    <scope>NUCLEOTIDE SEQUENCE [LARGE SCALE GENOMIC DNA]</scope>
    <source>
        <strain evidence="2 3">DJ-1</strain>
    </source>
</reference>
<dbReference type="AlphaFoldDB" id="A0A2A3M4N1"/>
<name>A0A2A3M4N1_PSEDL</name>